<organism evidence="1 2">
    <name type="scientific">Dyella psychrodurans</name>
    <dbReference type="NCBI Taxonomy" id="1927960"/>
    <lineage>
        <taxon>Bacteria</taxon>
        <taxon>Pseudomonadati</taxon>
        <taxon>Pseudomonadota</taxon>
        <taxon>Gammaproteobacteria</taxon>
        <taxon>Lysobacterales</taxon>
        <taxon>Rhodanobacteraceae</taxon>
        <taxon>Dyella</taxon>
    </lineage>
</organism>
<accession>A0A370XAG2</accession>
<dbReference type="Proteomes" id="UP000255334">
    <property type="component" value="Unassembled WGS sequence"/>
</dbReference>
<evidence type="ECO:0000313" key="1">
    <source>
        <dbReference type="EMBL" id="RDS85389.1"/>
    </source>
</evidence>
<protein>
    <recommendedName>
        <fullName evidence="3">Prephenate dehydrogenase/arogenate dehydrogenase family protein</fullName>
    </recommendedName>
</protein>
<sequence length="71" mass="7613">MTTAPRIGLVGSQGSYGRWLRRFFEQRMGLRVFGRDPGCDSVAASLRDAMIAIERDGIGRVVDAAGIEGAA</sequence>
<reference evidence="1 2" key="1">
    <citation type="submission" date="2018-07" db="EMBL/GenBank/DDBJ databases">
        <title>Dyella monticola sp. nov. and Dyella psychrodurans sp. nov. isolated from monsoon evergreen broad-leaved forest soil of Dinghu Mountain, China.</title>
        <authorList>
            <person name="Gao Z."/>
            <person name="Qiu L."/>
        </authorList>
    </citation>
    <scope>NUCLEOTIDE SEQUENCE [LARGE SCALE GENOMIC DNA]</scope>
    <source>
        <strain evidence="1 2">4MSK11</strain>
    </source>
</reference>
<keyword evidence="2" id="KW-1185">Reference proteome</keyword>
<proteinExistence type="predicted"/>
<dbReference type="OrthoDB" id="5939631at2"/>
<dbReference type="AlphaFoldDB" id="A0A370XAG2"/>
<comment type="caution">
    <text evidence="1">The sequence shown here is derived from an EMBL/GenBank/DDBJ whole genome shotgun (WGS) entry which is preliminary data.</text>
</comment>
<gene>
    <name evidence="1" type="ORF">DWU99_07670</name>
</gene>
<dbReference type="RefSeq" id="WP_115477430.1">
    <property type="nucleotide sequence ID" value="NZ_QRBF01000002.1"/>
</dbReference>
<dbReference type="EMBL" id="QRBF01000002">
    <property type="protein sequence ID" value="RDS85389.1"/>
    <property type="molecule type" value="Genomic_DNA"/>
</dbReference>
<evidence type="ECO:0008006" key="3">
    <source>
        <dbReference type="Google" id="ProtNLM"/>
    </source>
</evidence>
<evidence type="ECO:0000313" key="2">
    <source>
        <dbReference type="Proteomes" id="UP000255334"/>
    </source>
</evidence>
<name>A0A370XAG2_9GAMM</name>